<comment type="caution">
    <text evidence="1">The sequence shown here is derived from an EMBL/GenBank/DDBJ whole genome shotgun (WGS) entry which is preliminary data.</text>
</comment>
<organism evidence="1 2">
    <name type="scientific">Arabis nemorensis</name>
    <dbReference type="NCBI Taxonomy" id="586526"/>
    <lineage>
        <taxon>Eukaryota</taxon>
        <taxon>Viridiplantae</taxon>
        <taxon>Streptophyta</taxon>
        <taxon>Embryophyta</taxon>
        <taxon>Tracheophyta</taxon>
        <taxon>Spermatophyta</taxon>
        <taxon>Magnoliopsida</taxon>
        <taxon>eudicotyledons</taxon>
        <taxon>Gunneridae</taxon>
        <taxon>Pentapetalae</taxon>
        <taxon>rosids</taxon>
        <taxon>malvids</taxon>
        <taxon>Brassicales</taxon>
        <taxon>Brassicaceae</taxon>
        <taxon>Arabideae</taxon>
        <taxon>Arabis</taxon>
    </lineage>
</organism>
<evidence type="ECO:0000313" key="2">
    <source>
        <dbReference type="Proteomes" id="UP000489600"/>
    </source>
</evidence>
<protein>
    <submittedName>
        <fullName evidence="1">Uncharacterized protein</fullName>
    </submittedName>
</protein>
<reference evidence="1" key="1">
    <citation type="submission" date="2019-07" db="EMBL/GenBank/DDBJ databases">
        <authorList>
            <person name="Dittberner H."/>
        </authorList>
    </citation>
    <scope>NUCLEOTIDE SEQUENCE [LARGE SCALE GENOMIC DNA]</scope>
</reference>
<keyword evidence="2" id="KW-1185">Reference proteome</keyword>
<gene>
    <name evidence="1" type="ORF">ANE_LOCUS11971</name>
</gene>
<dbReference type="Proteomes" id="UP000489600">
    <property type="component" value="Unassembled WGS sequence"/>
</dbReference>
<dbReference type="AlphaFoldDB" id="A0A565BJJ8"/>
<name>A0A565BJJ8_9BRAS</name>
<dbReference type="EMBL" id="CABITT030000004">
    <property type="protein sequence ID" value="VVB01527.1"/>
    <property type="molecule type" value="Genomic_DNA"/>
</dbReference>
<evidence type="ECO:0000313" key="1">
    <source>
        <dbReference type="EMBL" id="VVB01527.1"/>
    </source>
</evidence>
<proteinExistence type="predicted"/>
<accession>A0A565BJJ8</accession>
<sequence length="68" mass="7749">MLKPLIHTLIRVDQLGRQQLKYITILRMLCITRGNDGEREPLGLRNGSDVVPEMLIHRTENVLPSTNA</sequence>